<evidence type="ECO:0008006" key="4">
    <source>
        <dbReference type="Google" id="ProtNLM"/>
    </source>
</evidence>
<accession>A0A8H9FZ88</accession>
<dbReference type="SUPFAM" id="SSF81296">
    <property type="entry name" value="E set domains"/>
    <property type="match status" value="1"/>
</dbReference>
<evidence type="ECO:0000313" key="3">
    <source>
        <dbReference type="Proteomes" id="UP000614460"/>
    </source>
</evidence>
<comment type="caution">
    <text evidence="2">The sequence shown here is derived from an EMBL/GenBank/DDBJ whole genome shotgun (WGS) entry which is preliminary data.</text>
</comment>
<organism evidence="2 3">
    <name type="scientific">Sphingobacterium cellulitidis</name>
    <dbReference type="NCBI Taxonomy" id="1768011"/>
    <lineage>
        <taxon>Bacteria</taxon>
        <taxon>Pseudomonadati</taxon>
        <taxon>Bacteroidota</taxon>
        <taxon>Sphingobacteriia</taxon>
        <taxon>Sphingobacteriales</taxon>
        <taxon>Sphingobacteriaceae</taxon>
        <taxon>Sphingobacterium</taxon>
    </lineage>
</organism>
<gene>
    <name evidence="2" type="ORF">GCM10011516_21070</name>
</gene>
<dbReference type="AlphaFoldDB" id="A0A8H9FZ88"/>
<dbReference type="Gene3D" id="3.40.50.1820">
    <property type="entry name" value="alpha/beta hydrolase"/>
    <property type="match status" value="1"/>
</dbReference>
<proteinExistence type="predicted"/>
<dbReference type="Proteomes" id="UP000614460">
    <property type="component" value="Unassembled WGS sequence"/>
</dbReference>
<dbReference type="EMBL" id="BMKM01000004">
    <property type="protein sequence ID" value="GGE23161.1"/>
    <property type="molecule type" value="Genomic_DNA"/>
</dbReference>
<reference evidence="2" key="2">
    <citation type="submission" date="2020-09" db="EMBL/GenBank/DDBJ databases">
        <authorList>
            <person name="Sun Q."/>
            <person name="Zhou Y."/>
        </authorList>
    </citation>
    <scope>NUCLEOTIDE SEQUENCE</scope>
    <source>
        <strain evidence="2">CGMCC 1.15966</strain>
    </source>
</reference>
<protein>
    <recommendedName>
        <fullName evidence="4">Esterase</fullName>
    </recommendedName>
</protein>
<feature type="signal peptide" evidence="1">
    <location>
        <begin position="1"/>
        <end position="22"/>
    </location>
</feature>
<dbReference type="InterPro" id="IPR013783">
    <property type="entry name" value="Ig-like_fold"/>
</dbReference>
<keyword evidence="1" id="KW-0732">Signal</keyword>
<dbReference type="Pfam" id="PF00756">
    <property type="entry name" value="Esterase"/>
    <property type="match status" value="1"/>
</dbReference>
<sequence length="396" mass="44670">MRKNIFLLLAVSMGLCSSQLSAQENIGAKEIKTASPIVSADNSVSFNLVAPKANSVYLTGNWMKQTSQAAPQVEMKKDASGLWSVSQNNIGSDLYLYNFIIDGVRINDPLNVYQVRDVSNVFNYFITNGGNAEYYKTKAVPHGSMIKQWYPSAINNAERRMTVYTPPGYEKSKEKFPVLYLLHGMGGDEDAWPTLGRVSQIMDNLISEGKVKPMIVVMPNGHTSNSAAPGNSEKGEYKIEFFTPDVGSGDMETNFAEVINFVEKNYRVKKNKANRAIAGLSMGGSHSLFISSYYPNTFDYVGLFSAAYRINDKIKRDVYDNFEQNLLTQNKNGYKLYWIGMGKEDFLYETGVDFRKKLDSIKMEYVYHESEGGHTWSNWRDYLVEFTSQLFKPVGK</sequence>
<keyword evidence="3" id="KW-1185">Reference proteome</keyword>
<evidence type="ECO:0000313" key="2">
    <source>
        <dbReference type="EMBL" id="GGE23161.1"/>
    </source>
</evidence>
<dbReference type="Gene3D" id="2.60.40.10">
    <property type="entry name" value="Immunoglobulins"/>
    <property type="match status" value="1"/>
</dbReference>
<feature type="chain" id="PRO_5034473734" description="Esterase" evidence="1">
    <location>
        <begin position="23"/>
        <end position="396"/>
    </location>
</feature>
<dbReference type="InterPro" id="IPR029058">
    <property type="entry name" value="AB_hydrolase_fold"/>
</dbReference>
<reference evidence="2" key="1">
    <citation type="journal article" date="2014" name="Int. J. Syst. Evol. Microbiol.">
        <title>Complete genome sequence of Corynebacterium casei LMG S-19264T (=DSM 44701T), isolated from a smear-ripened cheese.</title>
        <authorList>
            <consortium name="US DOE Joint Genome Institute (JGI-PGF)"/>
            <person name="Walter F."/>
            <person name="Albersmeier A."/>
            <person name="Kalinowski J."/>
            <person name="Ruckert C."/>
        </authorList>
    </citation>
    <scope>NUCLEOTIDE SEQUENCE</scope>
    <source>
        <strain evidence="2">CGMCC 1.15966</strain>
    </source>
</reference>
<dbReference type="InterPro" id="IPR000801">
    <property type="entry name" value="Esterase-like"/>
</dbReference>
<dbReference type="InterPro" id="IPR014756">
    <property type="entry name" value="Ig_E-set"/>
</dbReference>
<dbReference type="SUPFAM" id="SSF53474">
    <property type="entry name" value="alpha/beta-Hydrolases"/>
    <property type="match status" value="1"/>
</dbReference>
<dbReference type="PANTHER" id="PTHR48098:SF1">
    <property type="entry name" value="DIACYLGLYCEROL ACYLTRANSFERASE_MYCOLYLTRANSFERASE AG85A"/>
    <property type="match status" value="1"/>
</dbReference>
<dbReference type="GO" id="GO:0016747">
    <property type="term" value="F:acyltransferase activity, transferring groups other than amino-acyl groups"/>
    <property type="evidence" value="ECO:0007669"/>
    <property type="project" value="TreeGrafter"/>
</dbReference>
<dbReference type="InterPro" id="IPR050583">
    <property type="entry name" value="Mycobacterial_A85_antigen"/>
</dbReference>
<dbReference type="RefSeq" id="WP_182499373.1">
    <property type="nucleotide sequence ID" value="NZ_BMKM01000004.1"/>
</dbReference>
<evidence type="ECO:0000256" key="1">
    <source>
        <dbReference type="SAM" id="SignalP"/>
    </source>
</evidence>
<dbReference type="PANTHER" id="PTHR48098">
    <property type="entry name" value="ENTEROCHELIN ESTERASE-RELATED"/>
    <property type="match status" value="1"/>
</dbReference>
<name>A0A8H9FZ88_9SPHI</name>
<dbReference type="CDD" id="cd11294">
    <property type="entry name" value="E_set_Esterase_like_N"/>
    <property type="match status" value="1"/>
</dbReference>